<comment type="subcellular location">
    <subcellularLocation>
        <location evidence="1">Cell inner membrane</location>
    </subcellularLocation>
</comment>
<keyword evidence="3" id="KW-0997">Cell inner membrane</keyword>
<evidence type="ECO:0000259" key="8">
    <source>
        <dbReference type="Pfam" id="PF02470"/>
    </source>
</evidence>
<accession>A0A517ZWE8</accession>
<evidence type="ECO:0000256" key="1">
    <source>
        <dbReference type="ARBA" id="ARBA00004533"/>
    </source>
</evidence>
<name>A0A517ZWE8_9PLAN</name>
<dbReference type="PANTHER" id="PTHR30462:SF0">
    <property type="entry name" value="INTERMEMBRANE TRANSPORT PROTEIN YEBT"/>
    <property type="match status" value="1"/>
</dbReference>
<feature type="domain" description="Mce/MlaD" evidence="8">
    <location>
        <begin position="177"/>
        <end position="265"/>
    </location>
</feature>
<dbReference type="EMBL" id="CP036276">
    <property type="protein sequence ID" value="QDU46801.1"/>
    <property type="molecule type" value="Genomic_DNA"/>
</dbReference>
<dbReference type="RefSeq" id="WP_197534458.1">
    <property type="nucleotide sequence ID" value="NZ_CP036276.1"/>
</dbReference>
<evidence type="ECO:0000313" key="9">
    <source>
        <dbReference type="EMBL" id="QDU46801.1"/>
    </source>
</evidence>
<dbReference type="KEGG" id="sdyn:Mal52_53230"/>
<protein>
    <submittedName>
        <fullName evidence="9">Paraquat-inducible protein B</fullName>
    </submittedName>
</protein>
<evidence type="ECO:0000256" key="7">
    <source>
        <dbReference type="SAM" id="Phobius"/>
    </source>
</evidence>
<dbReference type="Pfam" id="PF02470">
    <property type="entry name" value="MlaD"/>
    <property type="match status" value="3"/>
</dbReference>
<dbReference type="AlphaFoldDB" id="A0A517ZWE8"/>
<keyword evidence="10" id="KW-1185">Reference proteome</keyword>
<evidence type="ECO:0000313" key="10">
    <source>
        <dbReference type="Proteomes" id="UP000319383"/>
    </source>
</evidence>
<dbReference type="InterPro" id="IPR003399">
    <property type="entry name" value="Mce/MlaD"/>
</dbReference>
<evidence type="ECO:0000256" key="5">
    <source>
        <dbReference type="ARBA" id="ARBA00022989"/>
    </source>
</evidence>
<keyword evidence="6 7" id="KW-0472">Membrane</keyword>
<reference evidence="9 10" key="1">
    <citation type="submission" date="2019-02" db="EMBL/GenBank/DDBJ databases">
        <title>Deep-cultivation of Planctomycetes and their phenomic and genomic characterization uncovers novel biology.</title>
        <authorList>
            <person name="Wiegand S."/>
            <person name="Jogler M."/>
            <person name="Boedeker C."/>
            <person name="Pinto D."/>
            <person name="Vollmers J."/>
            <person name="Rivas-Marin E."/>
            <person name="Kohn T."/>
            <person name="Peeters S.H."/>
            <person name="Heuer A."/>
            <person name="Rast P."/>
            <person name="Oberbeckmann S."/>
            <person name="Bunk B."/>
            <person name="Jeske O."/>
            <person name="Meyerdierks A."/>
            <person name="Storesund J.E."/>
            <person name="Kallscheuer N."/>
            <person name="Luecker S."/>
            <person name="Lage O.M."/>
            <person name="Pohl T."/>
            <person name="Merkel B.J."/>
            <person name="Hornburger P."/>
            <person name="Mueller R.-W."/>
            <person name="Bruemmer F."/>
            <person name="Labrenz M."/>
            <person name="Spormann A.M."/>
            <person name="Op den Camp H."/>
            <person name="Overmann J."/>
            <person name="Amann R."/>
            <person name="Jetten M.S.M."/>
            <person name="Mascher T."/>
            <person name="Medema M.H."/>
            <person name="Devos D.P."/>
            <person name="Kaster A.-K."/>
            <person name="Ovreas L."/>
            <person name="Rohde M."/>
            <person name="Galperin M.Y."/>
            <person name="Jogler C."/>
        </authorList>
    </citation>
    <scope>NUCLEOTIDE SEQUENCE [LARGE SCALE GENOMIC DNA]</scope>
    <source>
        <strain evidence="9 10">Mal52</strain>
    </source>
</reference>
<dbReference type="Proteomes" id="UP000319383">
    <property type="component" value="Chromosome"/>
</dbReference>
<proteinExistence type="predicted"/>
<evidence type="ECO:0000256" key="3">
    <source>
        <dbReference type="ARBA" id="ARBA00022519"/>
    </source>
</evidence>
<dbReference type="PANTHER" id="PTHR30462">
    <property type="entry name" value="INTERMEMBRANE TRANSPORT PROTEIN PQIB-RELATED"/>
    <property type="match status" value="1"/>
</dbReference>
<dbReference type="InterPro" id="IPR051800">
    <property type="entry name" value="PqiA-PqiB_transport"/>
</dbReference>
<evidence type="ECO:0000256" key="6">
    <source>
        <dbReference type="ARBA" id="ARBA00023136"/>
    </source>
</evidence>
<evidence type="ECO:0000256" key="4">
    <source>
        <dbReference type="ARBA" id="ARBA00022692"/>
    </source>
</evidence>
<sequence length="607" mass="65842">MSEQPADTNPSSAPEKFPQAEIRDAAHSWWRRAAAGHLWWLTAACLILAIYLIVATVRARGPEIAIHFQQGHGIKPGDLLRHRGIAIGEVTSVELDKELSGITVRVAMEPRAIGLARAGSRFWIVRPRISLGRVSGLETVVGAKYIGVLPGPPDAEKQVEFTGAESPLMMLDTEVVDITIRFRQGYGLSVGDPIKYRGIEVGEVTAVELNEDQNGVDVAVRLLANASRLARVGSQFWVARPDIDLTGIRGLETVVSGRYIAVLPGPEETEPLTVFHGLDSAPPSSEREPGGLEIVLYTPHRGGLQRGVPVMYRGIRIGHVMTAGLSSDATTVEARAYIQPAYRELVHEKTVFWNQTGIDFHFGVTGVDFKADSLSSVALGAVAMATPDSPGQRVTTGHRFFYHAEAKDEWLTWQPSIPVGSALLPEGMSLPQPLRATLLWQERTLGIKRDQEKLGWVLPLADNRLIGPTDLLTPTADAVEKQAILEVAGQKLTITADTTRSHGALAEIAVDKSFPTAWPIDRLRAPTAIEECLIVGATQEDRIPLPAARLEAEEGNWKIDPSLPIDPDWHGASVLAVSDGKLIGVLTINQASAQVTPLTEKLVFNDP</sequence>
<feature type="domain" description="Mce/MlaD" evidence="8">
    <location>
        <begin position="61"/>
        <end position="151"/>
    </location>
</feature>
<keyword evidence="5 7" id="KW-1133">Transmembrane helix</keyword>
<gene>
    <name evidence="9" type="primary">pqiB</name>
    <name evidence="9" type="ORF">Mal52_53230</name>
</gene>
<keyword evidence="4 7" id="KW-0812">Transmembrane</keyword>
<feature type="domain" description="Mce/MlaD" evidence="8">
    <location>
        <begin position="291"/>
        <end position="350"/>
    </location>
</feature>
<dbReference type="GO" id="GO:0005886">
    <property type="term" value="C:plasma membrane"/>
    <property type="evidence" value="ECO:0007669"/>
    <property type="project" value="UniProtKB-SubCell"/>
</dbReference>
<evidence type="ECO:0000256" key="2">
    <source>
        <dbReference type="ARBA" id="ARBA00022475"/>
    </source>
</evidence>
<organism evidence="9 10">
    <name type="scientific">Symmachiella dynata</name>
    <dbReference type="NCBI Taxonomy" id="2527995"/>
    <lineage>
        <taxon>Bacteria</taxon>
        <taxon>Pseudomonadati</taxon>
        <taxon>Planctomycetota</taxon>
        <taxon>Planctomycetia</taxon>
        <taxon>Planctomycetales</taxon>
        <taxon>Planctomycetaceae</taxon>
        <taxon>Symmachiella</taxon>
    </lineage>
</organism>
<keyword evidence="2" id="KW-1003">Cell membrane</keyword>
<feature type="transmembrane region" description="Helical" evidence="7">
    <location>
        <begin position="38"/>
        <end position="57"/>
    </location>
</feature>